<proteinExistence type="predicted"/>
<keyword evidence="2" id="KW-1185">Reference proteome</keyword>
<organism evidence="1 2">
    <name type="scientific">Fulvimarina pelagi HTCC2506</name>
    <dbReference type="NCBI Taxonomy" id="314231"/>
    <lineage>
        <taxon>Bacteria</taxon>
        <taxon>Pseudomonadati</taxon>
        <taxon>Pseudomonadota</taxon>
        <taxon>Alphaproteobacteria</taxon>
        <taxon>Hyphomicrobiales</taxon>
        <taxon>Aurantimonadaceae</taxon>
        <taxon>Fulvimarina</taxon>
    </lineage>
</organism>
<evidence type="ECO:0000313" key="2">
    <source>
        <dbReference type="Proteomes" id="UP000004310"/>
    </source>
</evidence>
<comment type="caution">
    <text evidence="1">The sequence shown here is derived from an EMBL/GenBank/DDBJ whole genome shotgun (WGS) entry which is preliminary data.</text>
</comment>
<dbReference type="EMBL" id="AATP01000002">
    <property type="protein sequence ID" value="EAU41923.1"/>
    <property type="molecule type" value="Genomic_DNA"/>
</dbReference>
<gene>
    <name evidence="1" type="ORF">FP2506_15859</name>
</gene>
<name>Q0G3A8_9HYPH</name>
<reference evidence="1 2" key="1">
    <citation type="journal article" date="2010" name="J. Bacteriol.">
        <title>Genome sequence of Fulvimarina pelagi HTCC2506T, a Mn(II)-oxidizing alphaproteobacterium possessing an aerobic anoxygenic photosynthetic gene cluster and Xanthorhodopsin.</title>
        <authorList>
            <person name="Kang I."/>
            <person name="Oh H.M."/>
            <person name="Lim S.I."/>
            <person name="Ferriera S."/>
            <person name="Giovannoni S.J."/>
            <person name="Cho J.C."/>
        </authorList>
    </citation>
    <scope>NUCLEOTIDE SEQUENCE [LARGE SCALE GENOMIC DNA]</scope>
    <source>
        <strain evidence="1 2">HTCC2506</strain>
    </source>
</reference>
<dbReference type="Proteomes" id="UP000004310">
    <property type="component" value="Unassembled WGS sequence"/>
</dbReference>
<dbReference type="AlphaFoldDB" id="Q0G3A8"/>
<sequence length="25" mass="2898">MIQSYPIVERFMKCDKAEAVVETPI</sequence>
<evidence type="ECO:0000313" key="1">
    <source>
        <dbReference type="EMBL" id="EAU41923.1"/>
    </source>
</evidence>
<protein>
    <submittedName>
        <fullName evidence="1">Uncharacterized protein</fullName>
    </submittedName>
</protein>
<dbReference type="HOGENOM" id="CLU_3418936_0_0_5"/>
<accession>Q0G3A8</accession>